<dbReference type="FunFam" id="3.30.730.10:FF:000004">
    <property type="entry name" value="AP2-like ethylene-responsive transcription factor"/>
    <property type="match status" value="1"/>
</dbReference>
<evidence type="ECO:0000256" key="4">
    <source>
        <dbReference type="ARBA" id="ARBA00023163"/>
    </source>
</evidence>
<dbReference type="SMART" id="SM00380">
    <property type="entry name" value="AP2"/>
    <property type="match status" value="2"/>
</dbReference>
<gene>
    <name evidence="9" type="primary">AP2_7</name>
    <name evidence="9" type="ORF">g.91532</name>
</gene>
<dbReference type="PANTHER" id="PTHR32467">
    <property type="entry name" value="AP2-LIKE ETHYLENE-RESPONSIVE TRANSCRIPTION FACTOR"/>
    <property type="match status" value="1"/>
</dbReference>
<dbReference type="GO" id="GO:0005634">
    <property type="term" value="C:nucleus"/>
    <property type="evidence" value="ECO:0007669"/>
    <property type="project" value="UniProtKB-SubCell"/>
</dbReference>
<evidence type="ECO:0000313" key="9">
    <source>
        <dbReference type="EMBL" id="JAT51110.1"/>
    </source>
</evidence>
<dbReference type="CDD" id="cd00018">
    <property type="entry name" value="AP2"/>
    <property type="match status" value="2"/>
</dbReference>
<evidence type="ECO:0000259" key="8">
    <source>
        <dbReference type="PROSITE" id="PS51032"/>
    </source>
</evidence>
<evidence type="ECO:0000256" key="5">
    <source>
        <dbReference type="ARBA" id="ARBA00023242"/>
    </source>
</evidence>
<evidence type="ECO:0000256" key="7">
    <source>
        <dbReference type="SAM" id="MobiDB-lite"/>
    </source>
</evidence>
<feature type="compositionally biased region" description="Low complexity" evidence="7">
    <location>
        <begin position="500"/>
        <end position="509"/>
    </location>
</feature>
<feature type="domain" description="AP2/ERF" evidence="8">
    <location>
        <begin position="185"/>
        <end position="241"/>
    </location>
</feature>
<reference evidence="9" key="1">
    <citation type="submission" date="2015-07" db="EMBL/GenBank/DDBJ databases">
        <title>Transcriptome Assembly of Anthurium amnicola.</title>
        <authorList>
            <person name="Suzuki J."/>
        </authorList>
    </citation>
    <scope>NUCLEOTIDE SEQUENCE</scope>
</reference>
<keyword evidence="2" id="KW-0805">Transcription regulation</keyword>
<dbReference type="SUPFAM" id="SSF54171">
    <property type="entry name" value="DNA-binding domain"/>
    <property type="match status" value="2"/>
</dbReference>
<dbReference type="PANTHER" id="PTHR32467:SF142">
    <property type="entry name" value="FLORAL HOMEOTIC PROTEIN APETALA 2"/>
    <property type="match status" value="1"/>
</dbReference>
<dbReference type="EMBL" id="GDJX01016826">
    <property type="protein sequence ID" value="JAT51110.1"/>
    <property type="molecule type" value="Transcribed_RNA"/>
</dbReference>
<comment type="similarity">
    <text evidence="6">Belongs to the AP2/ERF transcription factor family. AP2 subfamily.</text>
</comment>
<evidence type="ECO:0000256" key="2">
    <source>
        <dbReference type="ARBA" id="ARBA00023015"/>
    </source>
</evidence>
<sequence>MGGELWDLNTPPDQTREQTAVMAAPAWSGSGSEKMESDMENSTSAVATEDSGGGPEDDDGRGRGSGPAASPSGEVAATVVDDGGRGSRIFGFAVGGIGPHPAEMERRAVVTHQFFPMSDKGGGGGGGGGSAPAAVLLPRAAQLVGVGFCREPVEGVVMAAAGRTAAEVSQTMKKSRRGPRSRSSQYRGVTFYRRTGRWESHIWDCGKQVYLGGFDTAHVAARAYDRAAIKFRGVDADINFSLEDYMEDMKQMSNLSKEEFVHLLRRQSTGLPRGSSKFRGVTLHKCGKWEARMGHFLGKKYVYLGLFDTEIEAARAYDKAAIQCNGSDAVTNFDLSVYKNELDSTVNSDVHSLDLSLGRSGTRSSACIIAEEENSAGMDQRVPMPFQADRGMGIRNTRVMYEDKTKLPEQDTTSRYHYGRDFMGLNKGESLLINHSYSQSQIPIEANEMHLYSHLMRNGESSTLHQPLPGQFTPGHCQFASNASRMRSGVELSLAAGSEQQHQWSQNQQQDRRPVRANGGGGWPPMGAVDVASPQLFNTTIPAASSGFSEQIIKSPHGLLQNGYHHHLMRRN</sequence>
<dbReference type="AlphaFoldDB" id="A0A1D1Y8Y3"/>
<feature type="region of interest" description="Disordered" evidence="7">
    <location>
        <begin position="1"/>
        <end position="81"/>
    </location>
</feature>
<keyword evidence="4" id="KW-0804">Transcription</keyword>
<name>A0A1D1Y8Y3_9ARAE</name>
<comment type="subcellular location">
    <subcellularLocation>
        <location evidence="1">Nucleus</location>
    </subcellularLocation>
</comment>
<dbReference type="Pfam" id="PF00847">
    <property type="entry name" value="AP2"/>
    <property type="match status" value="2"/>
</dbReference>
<keyword evidence="3" id="KW-0238">DNA-binding</keyword>
<organism evidence="9">
    <name type="scientific">Anthurium amnicola</name>
    <dbReference type="NCBI Taxonomy" id="1678845"/>
    <lineage>
        <taxon>Eukaryota</taxon>
        <taxon>Viridiplantae</taxon>
        <taxon>Streptophyta</taxon>
        <taxon>Embryophyta</taxon>
        <taxon>Tracheophyta</taxon>
        <taxon>Spermatophyta</taxon>
        <taxon>Magnoliopsida</taxon>
        <taxon>Liliopsida</taxon>
        <taxon>Araceae</taxon>
        <taxon>Pothoideae</taxon>
        <taxon>Potheae</taxon>
        <taxon>Anthurium</taxon>
    </lineage>
</organism>
<feature type="region of interest" description="Disordered" evidence="7">
    <location>
        <begin position="495"/>
        <end position="527"/>
    </location>
</feature>
<dbReference type="Gene3D" id="3.30.730.10">
    <property type="entry name" value="AP2/ERF domain"/>
    <property type="match status" value="2"/>
</dbReference>
<dbReference type="InterPro" id="IPR001471">
    <property type="entry name" value="AP2/ERF_dom"/>
</dbReference>
<evidence type="ECO:0000256" key="1">
    <source>
        <dbReference type="ARBA" id="ARBA00004123"/>
    </source>
</evidence>
<evidence type="ECO:0000256" key="3">
    <source>
        <dbReference type="ARBA" id="ARBA00023125"/>
    </source>
</evidence>
<dbReference type="PRINTS" id="PR00367">
    <property type="entry name" value="ETHRSPELEMNT"/>
</dbReference>
<dbReference type="InterPro" id="IPR036955">
    <property type="entry name" value="AP2/ERF_dom_sf"/>
</dbReference>
<evidence type="ECO:0000256" key="6">
    <source>
        <dbReference type="ARBA" id="ARBA00037973"/>
    </source>
</evidence>
<dbReference type="GO" id="GO:0009909">
    <property type="term" value="P:regulation of flower development"/>
    <property type="evidence" value="ECO:0007669"/>
    <property type="project" value="UniProtKB-ARBA"/>
</dbReference>
<accession>A0A1D1Y8Y3</accession>
<keyword evidence="5" id="KW-0539">Nucleus</keyword>
<dbReference type="PROSITE" id="PS51032">
    <property type="entry name" value="AP2_ERF"/>
    <property type="match status" value="2"/>
</dbReference>
<dbReference type="InterPro" id="IPR016177">
    <property type="entry name" value="DNA-bd_dom_sf"/>
</dbReference>
<feature type="domain" description="AP2/ERF" evidence="8">
    <location>
        <begin position="277"/>
        <end position="334"/>
    </location>
</feature>
<dbReference type="GO" id="GO:0003677">
    <property type="term" value="F:DNA binding"/>
    <property type="evidence" value="ECO:0007669"/>
    <property type="project" value="UniProtKB-KW"/>
</dbReference>
<dbReference type="GO" id="GO:0003700">
    <property type="term" value="F:DNA-binding transcription factor activity"/>
    <property type="evidence" value="ECO:0007669"/>
    <property type="project" value="InterPro"/>
</dbReference>
<proteinExistence type="inferred from homology"/>
<protein>
    <submittedName>
        <fullName evidence="9">Floral homeotic protein APETALA 2</fullName>
    </submittedName>
</protein>